<feature type="compositionally biased region" description="Low complexity" evidence="15">
    <location>
        <begin position="187"/>
        <end position="203"/>
    </location>
</feature>
<organism evidence="18 19">
    <name type="scientific">Dermatophagoides farinae</name>
    <name type="common">American house dust mite</name>
    <dbReference type="NCBI Taxonomy" id="6954"/>
    <lineage>
        <taxon>Eukaryota</taxon>
        <taxon>Metazoa</taxon>
        <taxon>Ecdysozoa</taxon>
        <taxon>Arthropoda</taxon>
        <taxon>Chelicerata</taxon>
        <taxon>Arachnida</taxon>
        <taxon>Acari</taxon>
        <taxon>Acariformes</taxon>
        <taxon>Sarcoptiformes</taxon>
        <taxon>Astigmata</taxon>
        <taxon>Psoroptidia</taxon>
        <taxon>Analgoidea</taxon>
        <taxon>Pyroglyphidae</taxon>
        <taxon>Dermatophagoidinae</taxon>
        <taxon>Dermatophagoides</taxon>
    </lineage>
</organism>
<dbReference type="FunFam" id="1.10.260.40:FF:000010">
    <property type="entry name" value="Cut-like homeobox 1a"/>
    <property type="match status" value="1"/>
</dbReference>
<evidence type="ECO:0000256" key="9">
    <source>
        <dbReference type="ARBA" id="ARBA00023163"/>
    </source>
</evidence>
<reference evidence="18" key="2">
    <citation type="journal article" date="2022" name="Res Sq">
        <title>Comparative Genomics Reveals Insights into the Divergent Evolution of Astigmatic Mites and Household Pest Adaptations.</title>
        <authorList>
            <person name="Xiong Q."/>
            <person name="Wan A.T.-Y."/>
            <person name="Liu X.-Y."/>
            <person name="Fung C.S.-H."/>
            <person name="Xiao X."/>
            <person name="Malainual N."/>
            <person name="Hou J."/>
            <person name="Wang L."/>
            <person name="Wang M."/>
            <person name="Yang K."/>
            <person name="Cui Y."/>
            <person name="Leung E."/>
            <person name="Nong W."/>
            <person name="Shin S.-K."/>
            <person name="Au S."/>
            <person name="Jeong K.Y."/>
            <person name="Chew F.T."/>
            <person name="Hui J."/>
            <person name="Leung T.F."/>
            <person name="Tungtrongchitr A."/>
            <person name="Zhong N."/>
            <person name="Liu Z."/>
            <person name="Tsui S."/>
        </authorList>
    </citation>
    <scope>NUCLEOTIDE SEQUENCE</scope>
    <source>
        <strain evidence="18">Derf</strain>
        <tissue evidence="18">Whole organism</tissue>
    </source>
</reference>
<reference evidence="18" key="1">
    <citation type="submission" date="2013-05" db="EMBL/GenBank/DDBJ databases">
        <authorList>
            <person name="Yim A.K.Y."/>
            <person name="Chan T.F."/>
            <person name="Ji K.M."/>
            <person name="Liu X.Y."/>
            <person name="Zhou J.W."/>
            <person name="Li R.Q."/>
            <person name="Yang K.Y."/>
            <person name="Li J."/>
            <person name="Li M."/>
            <person name="Law P.T.W."/>
            <person name="Wu Y.L."/>
            <person name="Cai Z.L."/>
            <person name="Qin H."/>
            <person name="Bao Y."/>
            <person name="Leung R.K.K."/>
            <person name="Ng P.K.S."/>
            <person name="Zou J."/>
            <person name="Zhong X.J."/>
            <person name="Ran P.X."/>
            <person name="Zhong N.S."/>
            <person name="Liu Z.G."/>
            <person name="Tsui S.K.W."/>
        </authorList>
    </citation>
    <scope>NUCLEOTIDE SEQUENCE</scope>
    <source>
        <strain evidence="18">Derf</strain>
        <tissue evidence="18">Whole organism</tissue>
    </source>
</reference>
<protein>
    <recommendedName>
        <fullName evidence="13">Homeobox protein cut-like</fullName>
    </recommendedName>
</protein>
<dbReference type="EMBL" id="ASGP02000006">
    <property type="protein sequence ID" value="KAH9501747.1"/>
    <property type="molecule type" value="Genomic_DNA"/>
</dbReference>
<feature type="compositionally biased region" description="Low complexity" evidence="15">
    <location>
        <begin position="243"/>
        <end position="283"/>
    </location>
</feature>
<dbReference type="SMART" id="SM00389">
    <property type="entry name" value="HOX"/>
    <property type="match status" value="1"/>
</dbReference>
<feature type="compositionally biased region" description="Low complexity" evidence="15">
    <location>
        <begin position="1020"/>
        <end position="1037"/>
    </location>
</feature>
<feature type="region of interest" description="Disordered" evidence="15">
    <location>
        <begin position="1289"/>
        <end position="1605"/>
    </location>
</feature>
<evidence type="ECO:0000256" key="2">
    <source>
        <dbReference type="ARBA" id="ARBA00008190"/>
    </source>
</evidence>
<keyword evidence="10 11" id="KW-0539">Nucleus</keyword>
<feature type="compositionally biased region" description="Basic and acidic residues" evidence="15">
    <location>
        <begin position="551"/>
        <end position="569"/>
    </location>
</feature>
<feature type="region of interest" description="Disordered" evidence="15">
    <location>
        <begin position="153"/>
        <end position="203"/>
    </location>
</feature>
<keyword evidence="4" id="KW-0677">Repeat</keyword>
<dbReference type="FunFam" id="1.10.260.40:FF:000004">
    <property type="entry name" value="Cut-like homeobox 1a"/>
    <property type="match status" value="1"/>
</dbReference>
<dbReference type="Gene3D" id="1.10.10.60">
    <property type="entry name" value="Homeodomain-like"/>
    <property type="match status" value="1"/>
</dbReference>
<evidence type="ECO:0000256" key="5">
    <source>
        <dbReference type="ARBA" id="ARBA00023015"/>
    </source>
</evidence>
<evidence type="ECO:0000256" key="15">
    <source>
        <dbReference type="SAM" id="MobiDB-lite"/>
    </source>
</evidence>
<feature type="region of interest" description="Disordered" evidence="15">
    <location>
        <begin position="1241"/>
        <end position="1260"/>
    </location>
</feature>
<dbReference type="GO" id="GO:0005634">
    <property type="term" value="C:nucleus"/>
    <property type="evidence" value="ECO:0007669"/>
    <property type="project" value="UniProtKB-SubCell"/>
</dbReference>
<evidence type="ECO:0000256" key="4">
    <source>
        <dbReference type="ARBA" id="ARBA00022737"/>
    </source>
</evidence>
<keyword evidence="5 13" id="KW-0805">Transcription regulation</keyword>
<keyword evidence="9 13" id="KW-0804">Transcription</keyword>
<dbReference type="Pfam" id="PF00046">
    <property type="entry name" value="Homeodomain"/>
    <property type="match status" value="1"/>
</dbReference>
<dbReference type="InterPro" id="IPR010982">
    <property type="entry name" value="Lambda_DNA-bd_dom_sf"/>
</dbReference>
<evidence type="ECO:0000259" key="16">
    <source>
        <dbReference type="PROSITE" id="PS50071"/>
    </source>
</evidence>
<feature type="compositionally biased region" description="Low complexity" evidence="15">
    <location>
        <begin position="1"/>
        <end position="14"/>
    </location>
</feature>
<evidence type="ECO:0000256" key="12">
    <source>
        <dbReference type="RuleBase" id="RU000682"/>
    </source>
</evidence>
<feature type="compositionally biased region" description="Low complexity" evidence="15">
    <location>
        <begin position="750"/>
        <end position="765"/>
    </location>
</feature>
<feature type="compositionally biased region" description="Polar residues" evidence="15">
    <location>
        <begin position="1309"/>
        <end position="1325"/>
    </location>
</feature>
<evidence type="ECO:0000313" key="18">
    <source>
        <dbReference type="EMBL" id="KAH9501747.1"/>
    </source>
</evidence>
<feature type="compositionally biased region" description="Low complexity" evidence="15">
    <location>
        <begin position="1290"/>
        <end position="1308"/>
    </location>
</feature>
<evidence type="ECO:0000259" key="17">
    <source>
        <dbReference type="PROSITE" id="PS51042"/>
    </source>
</evidence>
<dbReference type="Proteomes" id="UP000790347">
    <property type="component" value="Unassembled WGS sequence"/>
</dbReference>
<feature type="region of interest" description="Disordered" evidence="15">
    <location>
        <begin position="1002"/>
        <end position="1037"/>
    </location>
</feature>
<feature type="compositionally biased region" description="Acidic residues" evidence="15">
    <location>
        <begin position="1558"/>
        <end position="1570"/>
    </location>
</feature>
<feature type="compositionally biased region" description="Low complexity" evidence="15">
    <location>
        <begin position="1510"/>
        <end position="1526"/>
    </location>
</feature>
<feature type="domain" description="Homeobox" evidence="16">
    <location>
        <begin position="1180"/>
        <end position="1240"/>
    </location>
</feature>
<dbReference type="FunFam" id="1.10.260.40:FF:000027">
    <property type="entry name" value="Homeobox protein cut-like"/>
    <property type="match status" value="1"/>
</dbReference>
<feature type="compositionally biased region" description="Low complexity" evidence="15">
    <location>
        <begin position="1241"/>
        <end position="1254"/>
    </location>
</feature>
<feature type="coiled-coil region" evidence="14">
    <location>
        <begin position="85"/>
        <end position="112"/>
    </location>
</feature>
<feature type="compositionally biased region" description="Polar residues" evidence="15">
    <location>
        <begin position="767"/>
        <end position="780"/>
    </location>
</feature>
<dbReference type="InterPro" id="IPR017970">
    <property type="entry name" value="Homeobox_CS"/>
</dbReference>
<evidence type="ECO:0000256" key="3">
    <source>
        <dbReference type="ARBA" id="ARBA00022553"/>
    </source>
</evidence>
<feature type="compositionally biased region" description="Polar residues" evidence="15">
    <location>
        <begin position="1422"/>
        <end position="1433"/>
    </location>
</feature>
<dbReference type="GO" id="GO:0000977">
    <property type="term" value="F:RNA polymerase II transcription regulatory region sequence-specific DNA binding"/>
    <property type="evidence" value="ECO:0007669"/>
    <property type="project" value="TreeGrafter"/>
</dbReference>
<keyword evidence="7 11" id="KW-0238">DNA-binding</keyword>
<feature type="DNA-binding region" description="Homeobox" evidence="11">
    <location>
        <begin position="1182"/>
        <end position="1241"/>
    </location>
</feature>
<feature type="compositionally biased region" description="Polar residues" evidence="15">
    <location>
        <begin position="1369"/>
        <end position="1383"/>
    </location>
</feature>
<feature type="domain" description="CUT" evidence="17">
    <location>
        <begin position="1073"/>
        <end position="1160"/>
    </location>
</feature>
<evidence type="ECO:0000256" key="6">
    <source>
        <dbReference type="ARBA" id="ARBA00023054"/>
    </source>
</evidence>
<accession>A0A922HPT5</accession>
<feature type="region of interest" description="Disordered" evidence="15">
    <location>
        <begin position="717"/>
        <end position="790"/>
    </location>
</feature>
<feature type="compositionally biased region" description="Polar residues" evidence="15">
    <location>
        <begin position="1002"/>
        <end position="1019"/>
    </location>
</feature>
<evidence type="ECO:0000256" key="11">
    <source>
        <dbReference type="PROSITE-ProRule" id="PRU00108"/>
    </source>
</evidence>
<keyword evidence="8 11" id="KW-0371">Homeobox</keyword>
<dbReference type="GO" id="GO:0000981">
    <property type="term" value="F:DNA-binding transcription factor activity, RNA polymerase II-specific"/>
    <property type="evidence" value="ECO:0007669"/>
    <property type="project" value="InterPro"/>
</dbReference>
<comment type="caution">
    <text evidence="18">The sequence shown here is derived from an EMBL/GenBank/DDBJ whole genome shotgun (WGS) entry which is preliminary data.</text>
</comment>
<evidence type="ECO:0000256" key="10">
    <source>
        <dbReference type="ARBA" id="ARBA00023242"/>
    </source>
</evidence>
<dbReference type="SUPFAM" id="SSF46689">
    <property type="entry name" value="Homeodomain-like"/>
    <property type="match status" value="1"/>
</dbReference>
<dbReference type="PROSITE" id="PS50071">
    <property type="entry name" value="HOMEOBOX_2"/>
    <property type="match status" value="1"/>
</dbReference>
<dbReference type="InterPro" id="IPR003350">
    <property type="entry name" value="CUT_dom"/>
</dbReference>
<feature type="domain" description="CUT" evidence="17">
    <location>
        <begin position="831"/>
        <end position="918"/>
    </location>
</feature>
<feature type="domain" description="CUT" evidence="17">
    <location>
        <begin position="375"/>
        <end position="462"/>
    </location>
</feature>
<feature type="compositionally biased region" description="Polar residues" evidence="15">
    <location>
        <begin position="601"/>
        <end position="611"/>
    </location>
</feature>
<proteinExistence type="inferred from homology"/>
<feature type="compositionally biased region" description="Basic residues" evidence="15">
    <location>
        <begin position="1441"/>
        <end position="1453"/>
    </location>
</feature>
<dbReference type="PROSITE" id="PS00027">
    <property type="entry name" value="HOMEOBOX_1"/>
    <property type="match status" value="1"/>
</dbReference>
<feature type="region of interest" description="Disordered" evidence="15">
    <location>
        <begin position="545"/>
        <end position="573"/>
    </location>
</feature>
<dbReference type="InterPro" id="IPR009057">
    <property type="entry name" value="Homeodomain-like_sf"/>
</dbReference>
<keyword evidence="19" id="KW-1185">Reference proteome</keyword>
<sequence>MDKSSSSSSSTASSDGEEMVAKDKASITLKNLQDSHDVQPPPPPPPQQQQIESDKKSSDHHHHHHHININITINNNISIKIPMTYSNLADLIKRLKCQITQLQDLVTQKDKKILDLNEKLDQQSDYDEIKRELSMVRNELSHFGPIVSLDPITSITTADDDDDDDDDENNQNQRNSLSSHRHQQHHNISPPTTTSSSSSPMFNPFNFPPLQSLGNVESFGSLLGEEIANSYAKVMAAAAVASSNSSSSNNNNKTNHHSSSSHCSNHNNNNGNNNNSVENFSDSPSHLSNGEIGSGDGCGAGVGAGGNETLELDKSTIESVTTTPTASAMICSMDGAEPLTHSPLGATTVTDLGLIPNNYSHNIFYDKLQHQLRYNVEKYMNETLNTLHISRFVRELLSIHNIGQRLFAKYVLGLSQGTVSELLSKPKPWDKLTEKGRDSYRKMHAWSTDERCINLLKMMVPRKEYGSYLGKDSNSYNKQDETSGAEERIAHILNEAQRSMKGSSSLNRQELLAHSFINGDNIAASMAATAKTMADLKELKNVVNDTISDNGSDRDENKSETQSLCDRKSPSSLMNPTAMATISNFYKNINEPSIHNERSSNNRTPVRNTPSKLPDNNEDASELIRLYQALIGQQIEEGLRNPQNYDDIRNVIALHQELSRLNPFIAQQSNPELIARLFSTGLFNGVNYLNGLPLAMDSSLQSGGNQLVDTAMRKLSPLDSPQQQQRESNAQQDSPRIKIDNLLGQMKTDSSSPSHNGNSSSTGHPCQLNSSNTPSSNAVFNNAADSPDDLAASPLQRIQSITNSLLSQSSLPTLPSQPPRPAKAVLPPITQQQFDQYNNLNTEDIVKRVKEQLSQYSISQRLFGESVLGLSQGSVSDLLARPKPWHMLTQKGREPFIRMKMFLEDDNAIHKLVASQYKIAPEKLMRTGNFVTGPGIPPTGIPGINPAAVIAPPPPQLPGSPQSLPQLNTLATATVPTTKNSSNSIKGPNAADLALKYEQSLSPSSVDNSIRSNTSSPDLASSITTVPSPTAAAASSPSLSMRSRLSAAYNMSNNLLRPVMNQPPNNYMQPSVYELAALTSDLDTQIITTRIKETLMAHNIGQKIFGEVVLGLSQGSVSELLSKPKPWHMLSIKGREPFIRMQLWLNDTNNIDKLQTLKNERREANKRRRFGLSPMATGQPVVKKARILFTEEQKEALRVAFSMDPYPSSATAEFLAKELNLSIRTITNWFHNHRMRLKQINSSASSSNDQDSSNPATAAGYNLGRDNVLFDQNKFRQLLSHRLSDIKQRSNNLNNNSNHGNNINDNSNQFGSPTIFPSSQNSPPSNHRMKYSPSMFQTQSIYSNNTNSCSSPGSSSSFHEEEDLGTLDLSISSHHGHVNPNQFRSHRSPDKLDSTGRSSMHDDSDDGCRDTGDDDDNDVSMAGNTNAISASNDQQQSKSSSKQRRSGSSRRKPLNVMSSSSRRKAAQPQQWVAPVDPSTLIGDDDYIDDEFVGDDDDFTTTGDKQQRSSNNNTNNNQNLNNGNNPYDNHDDDDGYEVDKPNDDDQQIDEDDYLQKTDNEDEADDDDDDDLKELSLPFKKHKSSYHHSSSTNNQSASQSSSSTAISKTNIIQQECVHDKQYNTYQMLYSVDINDDDDH</sequence>
<keyword evidence="3" id="KW-0597">Phosphoprotein</keyword>
<evidence type="ECO:0000256" key="1">
    <source>
        <dbReference type="ARBA" id="ARBA00004123"/>
    </source>
</evidence>
<dbReference type="InterPro" id="IPR001356">
    <property type="entry name" value="HD"/>
</dbReference>
<name>A0A922HPT5_DERFA</name>
<gene>
    <name evidence="18" type="primary">CUX1</name>
    <name evidence="18" type="ORF">DERF_012570</name>
</gene>
<evidence type="ECO:0000313" key="19">
    <source>
        <dbReference type="Proteomes" id="UP000790347"/>
    </source>
</evidence>
<dbReference type="PANTHER" id="PTHR14043">
    <property type="entry name" value="CCAAT DISPLACEMENT PROTEIN-RELATED"/>
    <property type="match status" value="1"/>
</dbReference>
<dbReference type="PANTHER" id="PTHR14043:SF2">
    <property type="entry name" value="HOMEOBOX PROTEIN CUT"/>
    <property type="match status" value="1"/>
</dbReference>
<evidence type="ECO:0000256" key="8">
    <source>
        <dbReference type="ARBA" id="ARBA00023155"/>
    </source>
</evidence>
<dbReference type="Pfam" id="PF02376">
    <property type="entry name" value="CUT"/>
    <property type="match status" value="3"/>
</dbReference>
<dbReference type="SUPFAM" id="SSF47413">
    <property type="entry name" value="lambda repressor-like DNA-binding domains"/>
    <property type="match status" value="3"/>
</dbReference>
<evidence type="ECO:0000256" key="14">
    <source>
        <dbReference type="SAM" id="Coils"/>
    </source>
</evidence>
<feature type="compositionally biased region" description="Low complexity" evidence="15">
    <location>
        <begin position="781"/>
        <end position="790"/>
    </location>
</feature>
<feature type="compositionally biased region" description="Low complexity" evidence="15">
    <location>
        <begin position="1343"/>
        <end position="1357"/>
    </location>
</feature>
<dbReference type="GO" id="GO:0030154">
    <property type="term" value="P:cell differentiation"/>
    <property type="evidence" value="ECO:0007669"/>
    <property type="project" value="UniProtKB-ARBA"/>
</dbReference>
<feature type="region of interest" description="Disordered" evidence="15">
    <location>
        <begin position="592"/>
        <end position="617"/>
    </location>
</feature>
<feature type="region of interest" description="Disordered" evidence="15">
    <location>
        <begin position="1"/>
        <end position="64"/>
    </location>
</feature>
<comment type="subcellular location">
    <subcellularLocation>
        <location evidence="1 11 12">Nucleus</location>
    </subcellularLocation>
</comment>
<feature type="region of interest" description="Disordered" evidence="15">
    <location>
        <begin position="243"/>
        <end position="305"/>
    </location>
</feature>
<feature type="compositionally biased region" description="Basic and acidic residues" evidence="15">
    <location>
        <begin position="1387"/>
        <end position="1411"/>
    </location>
</feature>
<comment type="similarity">
    <text evidence="2 13">Belongs to the CUT homeobox family.</text>
</comment>
<dbReference type="SMART" id="SM01109">
    <property type="entry name" value="CUT"/>
    <property type="match status" value="3"/>
</dbReference>
<dbReference type="Gene3D" id="1.10.260.40">
    <property type="entry name" value="lambda repressor-like DNA-binding domains"/>
    <property type="match status" value="3"/>
</dbReference>
<evidence type="ECO:0000256" key="13">
    <source>
        <dbReference type="RuleBase" id="RU361129"/>
    </source>
</evidence>
<feature type="compositionally biased region" description="Acidic residues" evidence="15">
    <location>
        <begin position="1482"/>
        <end position="1498"/>
    </location>
</feature>
<evidence type="ECO:0000256" key="7">
    <source>
        <dbReference type="ARBA" id="ARBA00023125"/>
    </source>
</evidence>
<feature type="compositionally biased region" description="Low complexity" evidence="15">
    <location>
        <begin position="1585"/>
        <end position="1603"/>
    </location>
</feature>
<keyword evidence="6 14" id="KW-0175">Coiled coil</keyword>
<dbReference type="CDD" id="cd00086">
    <property type="entry name" value="homeodomain"/>
    <property type="match status" value="1"/>
</dbReference>
<dbReference type="FunFam" id="1.10.10.60:FF:000298">
    <property type="entry name" value="Homeobox protein cut-like"/>
    <property type="match status" value="1"/>
</dbReference>
<feature type="compositionally biased region" description="Acidic residues" evidence="15">
    <location>
        <begin position="158"/>
        <end position="169"/>
    </location>
</feature>
<feature type="compositionally biased region" description="Polar residues" evidence="15">
    <location>
        <begin position="719"/>
        <end position="734"/>
    </location>
</feature>
<dbReference type="PROSITE" id="PS51042">
    <property type="entry name" value="CUT"/>
    <property type="match status" value="3"/>
</dbReference>
<feature type="compositionally biased region" description="Gly residues" evidence="15">
    <location>
        <begin position="292"/>
        <end position="305"/>
    </location>
</feature>